<organism evidence="1">
    <name type="scientific">marine metagenome</name>
    <dbReference type="NCBI Taxonomy" id="408172"/>
    <lineage>
        <taxon>unclassified sequences</taxon>
        <taxon>metagenomes</taxon>
        <taxon>ecological metagenomes</taxon>
    </lineage>
</organism>
<protein>
    <submittedName>
        <fullName evidence="1">Uncharacterized protein</fullName>
    </submittedName>
</protein>
<dbReference type="AlphaFoldDB" id="A0A381SY00"/>
<dbReference type="EMBL" id="UINC01003739">
    <property type="protein sequence ID" value="SVA08856.1"/>
    <property type="molecule type" value="Genomic_DNA"/>
</dbReference>
<sequence length="23" mass="2569">MASVHPYPETLAQMPQCVPPWDA</sequence>
<evidence type="ECO:0000313" key="1">
    <source>
        <dbReference type="EMBL" id="SVA08856.1"/>
    </source>
</evidence>
<name>A0A381SY00_9ZZZZ</name>
<proteinExistence type="predicted"/>
<accession>A0A381SY00</accession>
<reference evidence="1" key="1">
    <citation type="submission" date="2018-05" db="EMBL/GenBank/DDBJ databases">
        <authorList>
            <person name="Lanie J.A."/>
            <person name="Ng W.-L."/>
            <person name="Kazmierczak K.M."/>
            <person name="Andrzejewski T.M."/>
            <person name="Davidsen T.M."/>
            <person name="Wayne K.J."/>
            <person name="Tettelin H."/>
            <person name="Glass J.I."/>
            <person name="Rusch D."/>
            <person name="Podicherti R."/>
            <person name="Tsui H.-C.T."/>
            <person name="Winkler M.E."/>
        </authorList>
    </citation>
    <scope>NUCLEOTIDE SEQUENCE</scope>
</reference>
<gene>
    <name evidence="1" type="ORF">METZ01_LOCUS61710</name>
</gene>